<feature type="region of interest" description="Disordered" evidence="1">
    <location>
        <begin position="860"/>
        <end position="926"/>
    </location>
</feature>
<protein>
    <submittedName>
        <fullName evidence="2">Uncharacterized protein</fullName>
    </submittedName>
</protein>
<reference evidence="2" key="1">
    <citation type="journal article" date="2022" name="bioRxiv">
        <title>Deciphering the potential niche of two novel black yeast fungi from a biological soil crust based on their genomes, phenotypes, and melanin regulation.</title>
        <authorList>
            <consortium name="DOE Joint Genome Institute"/>
            <person name="Carr E.C."/>
            <person name="Barton Q."/>
            <person name="Grambo S."/>
            <person name="Sullivan M."/>
            <person name="Renfro C.M."/>
            <person name="Kuo A."/>
            <person name="Pangilinan J."/>
            <person name="Lipzen A."/>
            <person name="Keymanesh K."/>
            <person name="Savage E."/>
            <person name="Barry K."/>
            <person name="Grigoriev I.V."/>
            <person name="Riekhof W.R."/>
            <person name="Harris S.S."/>
        </authorList>
    </citation>
    <scope>NUCLEOTIDE SEQUENCE</scope>
    <source>
        <strain evidence="2">JF 03-4F</strain>
    </source>
</reference>
<name>A0AAN6DSE5_9EURO</name>
<proteinExistence type="predicted"/>
<feature type="region of interest" description="Disordered" evidence="1">
    <location>
        <begin position="165"/>
        <end position="191"/>
    </location>
</feature>
<dbReference type="EMBL" id="MU404355">
    <property type="protein sequence ID" value="KAI1611985.1"/>
    <property type="molecule type" value="Genomic_DNA"/>
</dbReference>
<evidence type="ECO:0000313" key="3">
    <source>
        <dbReference type="Proteomes" id="UP001203852"/>
    </source>
</evidence>
<feature type="compositionally biased region" description="Basic and acidic residues" evidence="1">
    <location>
        <begin position="879"/>
        <end position="890"/>
    </location>
</feature>
<comment type="caution">
    <text evidence="2">The sequence shown here is derived from an EMBL/GenBank/DDBJ whole genome shotgun (WGS) entry which is preliminary data.</text>
</comment>
<organism evidence="2 3">
    <name type="scientific">Exophiala viscosa</name>
    <dbReference type="NCBI Taxonomy" id="2486360"/>
    <lineage>
        <taxon>Eukaryota</taxon>
        <taxon>Fungi</taxon>
        <taxon>Dikarya</taxon>
        <taxon>Ascomycota</taxon>
        <taxon>Pezizomycotina</taxon>
        <taxon>Eurotiomycetes</taxon>
        <taxon>Chaetothyriomycetidae</taxon>
        <taxon>Chaetothyriales</taxon>
        <taxon>Herpotrichiellaceae</taxon>
        <taxon>Exophiala</taxon>
    </lineage>
</organism>
<accession>A0AAN6DSE5</accession>
<evidence type="ECO:0000313" key="2">
    <source>
        <dbReference type="EMBL" id="KAI1611985.1"/>
    </source>
</evidence>
<evidence type="ECO:0000256" key="1">
    <source>
        <dbReference type="SAM" id="MobiDB-lite"/>
    </source>
</evidence>
<dbReference type="AlphaFoldDB" id="A0AAN6DSE5"/>
<feature type="compositionally biased region" description="Basic and acidic residues" evidence="1">
    <location>
        <begin position="903"/>
        <end position="914"/>
    </location>
</feature>
<feature type="compositionally biased region" description="Low complexity" evidence="1">
    <location>
        <begin position="866"/>
        <end position="876"/>
    </location>
</feature>
<gene>
    <name evidence="2" type="ORF">EDD36DRAFT_488971</name>
</gene>
<sequence>MANDPRSQPDVIPAVTSDQLWMKNPECISCLARGLDLKHCPFYDVCPSCGSGPDAHGEHCPFKRQGPRTKFFRIHLPKPGKIAWWDYGDWIAKPLKPYVPDPKGLEPLQTLLRPSLAFPKGTTLPNDKDIVRAAWDNECREYGITNPLEPPRYIRNIRSVLETRKRRVTSESSDSESQTTPPRFKPTRKARRIFKRVRGAASGLGGPDNRSIPRPRASHTKFTHLQKVPKLLEAPGIKTIIPGPHKNFARLQNVPISLVAPGMKSSIPGSLENYTFNSEAQQTLVRFPASLENVAKQLVLSLRDGDHAEIFRLDYAAEIRQHGVDPLVQVILAFVHPTVFKLQGKELTPDILRNLQKDQLQDQSFMQWGLLGGYLDFVTDDRNGLYVRFYVGQSSKVLLRIDTHCRHILQGLCDKLHYFILNMGDGHRRANWLQLWRMPDEFRHKETSSGFSISIIQCCLEMMFCRAFEALADETLTEYFGTAPDERYTGTGLNPFAGSQLDTSRAQHRSRLIGSLDPEIAAFPAIRIKMIAAERQVTSATSKTVPPSLTAYGRLIQEQLKAQDVQHYSLDMLISKTPLPTGYFDLGHQFTTAFGDMDDFHTLPFGSLKAKGGIVLDNRSIDIGTRTTDSGWIPWLLRSVGFHGDNTLLFTYNHTNRGLYDSRTDVEDEDHITRRQKFTSLLINNSDLRVVLLCGPASRQEILASIRLGKPAVYGPYTLDFRGQKMHCWIQKHSDNSIFRMFVESPEPFPVVSSGWQHVMKLGEVFKTAVAMTDINVDAYYFEACSFRTKLVKQLWSERHDQDLQPWTPENIDPLIRAYLCRRGFSTMEDLEKLQQTNTEGSLSRALIVLLSCFNEEHTRKGRGVTNNNTSDTTSSKYQKIEKHEMEASKNDLSQNRMKKNLSKPDKEEQRDIDTAFPDPDSMDDSTWDPDIGLFASANEVQTLLEYEEQLITDRSGIRKSTSGVQADLSDSRHSNRWVADLLEHGRLYKGWSRPQKEGRFLQMKWLKIRIPDGMKAITIRPDLAPPGQAYPYRFISKWLPEFEPAARLAIKGWGDKEDGSHFNDWIYDSVGTAHPGVMAKRIFNANTIVDWLEGSIHLVTLRPRRYVTQSKTTSSLSDFWEKYKNEWL</sequence>
<keyword evidence="3" id="KW-1185">Reference proteome</keyword>
<dbReference type="Proteomes" id="UP001203852">
    <property type="component" value="Unassembled WGS sequence"/>
</dbReference>